<keyword evidence="14" id="KW-1185">Reference proteome</keyword>
<reference evidence="13 14" key="1">
    <citation type="submission" date="2018-05" db="EMBL/GenBank/DDBJ databases">
        <title>Genomic Encyclopedia of Type Strains, Phase IV (KMG-IV): sequencing the most valuable type-strain genomes for metagenomic binning, comparative biology and taxonomic classification.</title>
        <authorList>
            <person name="Goeker M."/>
        </authorList>
    </citation>
    <scope>NUCLEOTIDE SEQUENCE [LARGE SCALE GENOMIC DNA]</scope>
    <source>
        <strain evidence="13 14">DSM 6462</strain>
    </source>
</reference>
<dbReference type="InterPro" id="IPR003593">
    <property type="entry name" value="AAA+_ATPase"/>
</dbReference>
<dbReference type="GO" id="GO:0016887">
    <property type="term" value="F:ATP hydrolysis activity"/>
    <property type="evidence" value="ECO:0007669"/>
    <property type="project" value="InterPro"/>
</dbReference>
<dbReference type="EMBL" id="QJJK01000020">
    <property type="protein sequence ID" value="PXW51363.1"/>
    <property type="molecule type" value="Genomic_DNA"/>
</dbReference>
<evidence type="ECO:0000256" key="7">
    <source>
        <dbReference type="ARBA" id="ARBA00022989"/>
    </source>
</evidence>
<evidence type="ECO:0000259" key="11">
    <source>
        <dbReference type="PROSITE" id="PS50893"/>
    </source>
</evidence>
<dbReference type="SUPFAM" id="SSF52540">
    <property type="entry name" value="P-loop containing nucleoside triphosphate hydrolases"/>
    <property type="match status" value="1"/>
</dbReference>
<dbReference type="Gene3D" id="1.20.1560.10">
    <property type="entry name" value="ABC transporter type 1, transmembrane domain"/>
    <property type="match status" value="1"/>
</dbReference>
<dbReference type="InterPro" id="IPR011527">
    <property type="entry name" value="ABC1_TM_dom"/>
</dbReference>
<dbReference type="PROSITE" id="PS50929">
    <property type="entry name" value="ABC_TM1F"/>
    <property type="match status" value="1"/>
</dbReference>
<dbReference type="Pfam" id="PF06472">
    <property type="entry name" value="ABC_membrane_2"/>
    <property type="match status" value="1"/>
</dbReference>
<dbReference type="InterPro" id="IPR050835">
    <property type="entry name" value="ABC_transporter_sub-D"/>
</dbReference>
<dbReference type="SMART" id="SM00382">
    <property type="entry name" value="AAA"/>
    <property type="match status" value="1"/>
</dbReference>
<feature type="compositionally biased region" description="Polar residues" evidence="9">
    <location>
        <begin position="568"/>
        <end position="578"/>
    </location>
</feature>
<dbReference type="InterPro" id="IPR027417">
    <property type="entry name" value="P-loop_NTPase"/>
</dbReference>
<dbReference type="Gene3D" id="3.40.50.300">
    <property type="entry name" value="P-loop containing nucleotide triphosphate hydrolases"/>
    <property type="match status" value="1"/>
</dbReference>
<dbReference type="PROSITE" id="PS00211">
    <property type="entry name" value="ABC_TRANSPORTER_1"/>
    <property type="match status" value="1"/>
</dbReference>
<keyword evidence="8 10" id="KW-0472">Membrane</keyword>
<dbReference type="Proteomes" id="UP000248021">
    <property type="component" value="Unassembled WGS sequence"/>
</dbReference>
<organism evidence="13 14">
    <name type="scientific">Chelatococcus asaccharovorans</name>
    <dbReference type="NCBI Taxonomy" id="28210"/>
    <lineage>
        <taxon>Bacteria</taxon>
        <taxon>Pseudomonadati</taxon>
        <taxon>Pseudomonadota</taxon>
        <taxon>Alphaproteobacteria</taxon>
        <taxon>Hyphomicrobiales</taxon>
        <taxon>Chelatococcaceae</taxon>
        <taxon>Chelatococcus</taxon>
    </lineage>
</organism>
<sequence>MIRLIREMAWLVSLAVKGPGGKVGLAVFVGVFLLNIVSIQINLKLIAWNASFYDALQKLDAGAAVRQVGAFFVIIGASASVFLIASYLRKIVQIRWRRALTSASLDRWLAHKNYWHLANDGKIDNPDQRIADDCRIFVEKFTQEGLDVAGNIIALFSYVTLLWTLSTFPLAFTIAGTFVEIPRYMVWAAPIYVAIGSLMTHVLGRPLKRLSFEQQKREADFRFSLVRMREASDEVALAGGEAAERRQFEGRFGRIIDNWRRLIGREFVLGLFTRPYMATVLRIPLFLALPAFLAGKLTLGGLMQIANAFSNVVTTLSWFIFSYRDLAELAATTSRLSHFLRAADAQGGHRSAFEHVRTAGDSVTLREVIVRDPEGRVLVHLPDLHITRGECIWLSGVSGVGKSTLLKAIAGLWPHGEGRIATPLDAPFFLSQRPYLPFGDLAAAAVYPNDPREFPPGWIENVLAKVGFKVGLAHRLGSPPFASETEHRDKPLGLSGGEMQRLMIARLLAMRPNWAFLDEPTSALDAQAERELFLLLREMLPLTTFVVVAHREPAGLGPLRRVDLASDRQPSGSLSTARPQEPAVGLKTA</sequence>
<dbReference type="InterPro" id="IPR003439">
    <property type="entry name" value="ABC_transporter-like_ATP-bd"/>
</dbReference>
<evidence type="ECO:0000313" key="13">
    <source>
        <dbReference type="EMBL" id="PXW51363.1"/>
    </source>
</evidence>
<dbReference type="Pfam" id="PF00005">
    <property type="entry name" value="ABC_tran"/>
    <property type="match status" value="1"/>
</dbReference>
<feature type="transmembrane region" description="Helical" evidence="10">
    <location>
        <begin position="23"/>
        <end position="48"/>
    </location>
</feature>
<evidence type="ECO:0000256" key="4">
    <source>
        <dbReference type="ARBA" id="ARBA00022692"/>
    </source>
</evidence>
<keyword evidence="4 10" id="KW-0812">Transmembrane</keyword>
<dbReference type="RefSeq" id="WP_210206591.1">
    <property type="nucleotide sequence ID" value="NZ_JAHBRY010000001.1"/>
</dbReference>
<evidence type="ECO:0000313" key="14">
    <source>
        <dbReference type="Proteomes" id="UP000248021"/>
    </source>
</evidence>
<feature type="domain" description="ABC transporter" evidence="11">
    <location>
        <begin position="363"/>
        <end position="586"/>
    </location>
</feature>
<comment type="caution">
    <text evidence="13">The sequence shown here is derived from an EMBL/GenBank/DDBJ whole genome shotgun (WGS) entry which is preliminary data.</text>
</comment>
<accession>A0A2V3TTN0</accession>
<dbReference type="InterPro" id="IPR017871">
    <property type="entry name" value="ABC_transporter-like_CS"/>
</dbReference>
<feature type="transmembrane region" description="Helical" evidence="10">
    <location>
        <begin position="275"/>
        <end position="295"/>
    </location>
</feature>
<protein>
    <submittedName>
        <fullName evidence="13">Putative ATP-binding cassette transporter</fullName>
    </submittedName>
</protein>
<feature type="transmembrane region" description="Helical" evidence="10">
    <location>
        <begin position="184"/>
        <end position="204"/>
    </location>
</feature>
<keyword evidence="7 10" id="KW-1133">Transmembrane helix</keyword>
<name>A0A2V3TTN0_9HYPH</name>
<dbReference type="GO" id="GO:0005524">
    <property type="term" value="F:ATP binding"/>
    <property type="evidence" value="ECO:0007669"/>
    <property type="project" value="UniProtKB-KW"/>
</dbReference>
<feature type="region of interest" description="Disordered" evidence="9">
    <location>
        <begin position="560"/>
        <end position="589"/>
    </location>
</feature>
<feature type="transmembrane region" description="Helical" evidence="10">
    <location>
        <begin position="68"/>
        <end position="88"/>
    </location>
</feature>
<dbReference type="PROSITE" id="PS50893">
    <property type="entry name" value="ABC_TRANSPORTER_2"/>
    <property type="match status" value="1"/>
</dbReference>
<evidence type="ECO:0000256" key="10">
    <source>
        <dbReference type="SAM" id="Phobius"/>
    </source>
</evidence>
<gene>
    <name evidence="13" type="ORF">C7450_12045</name>
</gene>
<evidence type="ECO:0000256" key="6">
    <source>
        <dbReference type="ARBA" id="ARBA00022840"/>
    </source>
</evidence>
<keyword evidence="3" id="KW-0813">Transport</keyword>
<feature type="domain" description="ABC transmembrane type-1" evidence="12">
    <location>
        <begin position="23"/>
        <end position="328"/>
    </location>
</feature>
<dbReference type="PANTHER" id="PTHR11384:SF59">
    <property type="entry name" value="LYSOSOMAL COBALAMIN TRANSPORTER ABCD4"/>
    <property type="match status" value="1"/>
</dbReference>
<feature type="transmembrane region" description="Helical" evidence="10">
    <location>
        <begin position="148"/>
        <end position="172"/>
    </location>
</feature>
<dbReference type="InterPro" id="IPR036640">
    <property type="entry name" value="ABC1_TM_sf"/>
</dbReference>
<keyword evidence="6 13" id="KW-0067">ATP-binding</keyword>
<evidence type="ECO:0000256" key="3">
    <source>
        <dbReference type="ARBA" id="ARBA00022448"/>
    </source>
</evidence>
<evidence type="ECO:0000256" key="2">
    <source>
        <dbReference type="ARBA" id="ARBA00005417"/>
    </source>
</evidence>
<dbReference type="AlphaFoldDB" id="A0A2V3TTN0"/>
<dbReference type="GO" id="GO:0140359">
    <property type="term" value="F:ABC-type transporter activity"/>
    <property type="evidence" value="ECO:0007669"/>
    <property type="project" value="InterPro"/>
</dbReference>
<dbReference type="GO" id="GO:0005886">
    <property type="term" value="C:plasma membrane"/>
    <property type="evidence" value="ECO:0007669"/>
    <property type="project" value="UniProtKB-SubCell"/>
</dbReference>
<evidence type="ECO:0000256" key="8">
    <source>
        <dbReference type="ARBA" id="ARBA00023136"/>
    </source>
</evidence>
<evidence type="ECO:0000259" key="12">
    <source>
        <dbReference type="PROSITE" id="PS50929"/>
    </source>
</evidence>
<keyword evidence="5" id="KW-0547">Nucleotide-binding</keyword>
<proteinExistence type="inferred from homology"/>
<evidence type="ECO:0000256" key="1">
    <source>
        <dbReference type="ARBA" id="ARBA00004651"/>
    </source>
</evidence>
<comment type="similarity">
    <text evidence="2">Belongs to the ABC transporter superfamily.</text>
</comment>
<evidence type="ECO:0000256" key="5">
    <source>
        <dbReference type="ARBA" id="ARBA00022741"/>
    </source>
</evidence>
<evidence type="ECO:0000256" key="9">
    <source>
        <dbReference type="SAM" id="MobiDB-lite"/>
    </source>
</evidence>
<dbReference type="PANTHER" id="PTHR11384">
    <property type="entry name" value="ATP-BINDING CASSETTE, SUB-FAMILY D MEMBER"/>
    <property type="match status" value="1"/>
</dbReference>
<dbReference type="SUPFAM" id="SSF90123">
    <property type="entry name" value="ABC transporter transmembrane region"/>
    <property type="match status" value="1"/>
</dbReference>
<comment type="subcellular location">
    <subcellularLocation>
        <location evidence="1">Cell membrane</location>
        <topology evidence="1">Multi-pass membrane protein</topology>
    </subcellularLocation>
</comment>